<dbReference type="STRING" id="1630135.DAD186_05250"/>
<dbReference type="PATRIC" id="fig|1630135.4.peg.525"/>
<feature type="transmembrane region" description="Helical" evidence="2">
    <location>
        <begin position="70"/>
        <end position="90"/>
    </location>
</feature>
<feature type="domain" description="General stress protein 17M-like" evidence="3">
    <location>
        <begin position="21"/>
        <end position="106"/>
    </location>
</feature>
<dbReference type="EMBL" id="CP012117">
    <property type="protein sequence ID" value="ANP27080.1"/>
    <property type="molecule type" value="Genomic_DNA"/>
</dbReference>
<evidence type="ECO:0000313" key="5">
    <source>
        <dbReference type="Proteomes" id="UP000092596"/>
    </source>
</evidence>
<evidence type="ECO:0000256" key="2">
    <source>
        <dbReference type="SAM" id="Phobius"/>
    </source>
</evidence>
<dbReference type="KEGG" id="dva:DAD186_05250"/>
<evidence type="ECO:0000256" key="1">
    <source>
        <dbReference type="SAM" id="MobiDB-lite"/>
    </source>
</evidence>
<name>A0A1B0ZGN4_9MICO</name>
<sequence length="240" mass="25591">MSQQPNNPLQSRAFSLEFPQSLGTYHEYSDVQRLVDTLADAGFPVHNTLIVGTDLRLIERVTGRKTWTRVILGGALSGMWMGLFVGLLFSMLSEQWLSTILSSIVLGAVFFTVWAVIGHAMSGGERDFTSMTATVPMQYELLVEHRNVMDARRILSEAGVRLGEGAFGGVGPAAPSSGRPAQRPSAQNGGTPTFGQPGSTPADGNTDADNTGAATSDGSQLAKRPTYGLPSDSAEKTERD</sequence>
<keyword evidence="2" id="KW-1133">Transmembrane helix</keyword>
<feature type="compositionally biased region" description="Polar residues" evidence="1">
    <location>
        <begin position="184"/>
        <end position="219"/>
    </location>
</feature>
<dbReference type="Proteomes" id="UP000092596">
    <property type="component" value="Chromosome"/>
</dbReference>
<dbReference type="RefSeq" id="WP_065247384.1">
    <property type="nucleotide sequence ID" value="NZ_CP012117.1"/>
</dbReference>
<feature type="transmembrane region" description="Helical" evidence="2">
    <location>
        <begin position="96"/>
        <end position="117"/>
    </location>
</feature>
<feature type="region of interest" description="Disordered" evidence="1">
    <location>
        <begin position="169"/>
        <end position="240"/>
    </location>
</feature>
<keyword evidence="2" id="KW-0812">Transmembrane</keyword>
<proteinExistence type="predicted"/>
<evidence type="ECO:0000259" key="3">
    <source>
        <dbReference type="Pfam" id="PF11181"/>
    </source>
</evidence>
<dbReference type="AlphaFoldDB" id="A0A1B0ZGN4"/>
<reference evidence="4 5" key="1">
    <citation type="submission" date="2015-06" db="EMBL/GenBank/DDBJ databases">
        <title>Investigation of pathophysiology for high-risk pregnancy and development of treatment modality based on it.</title>
        <authorList>
            <person name="Kim B.-C."/>
            <person name="Lim S."/>
        </authorList>
    </citation>
    <scope>NUCLEOTIDE SEQUENCE [LARGE SCALE GENOMIC DNA]</scope>
    <source>
        <strain evidence="4 5">AD1-86</strain>
    </source>
</reference>
<keyword evidence="2" id="KW-0472">Membrane</keyword>
<accession>A0A1B0ZGN4</accession>
<protein>
    <recommendedName>
        <fullName evidence="3">General stress protein 17M-like domain-containing protein</fullName>
    </recommendedName>
</protein>
<gene>
    <name evidence="4" type="ORF">DAD186_05250</name>
</gene>
<dbReference type="InterPro" id="IPR025889">
    <property type="entry name" value="GSP17M-like_dom"/>
</dbReference>
<dbReference type="Pfam" id="PF11181">
    <property type="entry name" value="YflT"/>
    <property type="match status" value="1"/>
</dbReference>
<organism evidence="4 5">
    <name type="scientific">Dermabacter vaginalis</name>
    <dbReference type="NCBI Taxonomy" id="1630135"/>
    <lineage>
        <taxon>Bacteria</taxon>
        <taxon>Bacillati</taxon>
        <taxon>Actinomycetota</taxon>
        <taxon>Actinomycetes</taxon>
        <taxon>Micrococcales</taxon>
        <taxon>Dermabacteraceae</taxon>
        <taxon>Dermabacter</taxon>
    </lineage>
</organism>
<evidence type="ECO:0000313" key="4">
    <source>
        <dbReference type="EMBL" id="ANP27080.1"/>
    </source>
</evidence>